<reference evidence="7 8" key="1">
    <citation type="journal article" date="2018" name="Nat. Ecol. Evol.">
        <title>Shark genomes provide insights into elasmobranch evolution and the origin of vertebrates.</title>
        <authorList>
            <person name="Hara Y"/>
            <person name="Yamaguchi K"/>
            <person name="Onimaru K"/>
            <person name="Kadota M"/>
            <person name="Koyanagi M"/>
            <person name="Keeley SD"/>
            <person name="Tatsumi K"/>
            <person name="Tanaka K"/>
            <person name="Motone F"/>
            <person name="Kageyama Y"/>
            <person name="Nozu R"/>
            <person name="Adachi N"/>
            <person name="Nishimura O"/>
            <person name="Nakagawa R"/>
            <person name="Tanegashima C"/>
            <person name="Kiyatake I"/>
            <person name="Matsumoto R"/>
            <person name="Murakumo K"/>
            <person name="Nishida K"/>
            <person name="Terakita A"/>
            <person name="Kuratani S"/>
            <person name="Sato K"/>
            <person name="Hyodo S Kuraku.S."/>
        </authorList>
    </citation>
    <scope>NUCLEOTIDE SEQUENCE [LARGE SCALE GENOMIC DNA]</scope>
</reference>
<dbReference type="STRING" id="137246.A0A401SG03"/>
<evidence type="ECO:0000256" key="3">
    <source>
        <dbReference type="ARBA" id="ARBA00022525"/>
    </source>
</evidence>
<dbReference type="GO" id="GO:0008009">
    <property type="term" value="F:chemokine activity"/>
    <property type="evidence" value="ECO:0007669"/>
    <property type="project" value="InterPro"/>
</dbReference>
<dbReference type="InterPro" id="IPR039809">
    <property type="entry name" value="Chemokine_b/g/d"/>
</dbReference>
<evidence type="ECO:0000313" key="8">
    <source>
        <dbReference type="Proteomes" id="UP000287033"/>
    </source>
</evidence>
<accession>A0A401SG03</accession>
<evidence type="ECO:0000256" key="1">
    <source>
        <dbReference type="ARBA" id="ARBA00004613"/>
    </source>
</evidence>
<dbReference type="PANTHER" id="PTHR12015">
    <property type="entry name" value="SMALL INDUCIBLE CYTOKINE A"/>
    <property type="match status" value="1"/>
</dbReference>
<gene>
    <name evidence="7" type="ORF">chiPu_0007767</name>
</gene>
<dbReference type="InterPro" id="IPR036048">
    <property type="entry name" value="Interleukin_8-like_sf"/>
</dbReference>
<comment type="caution">
    <text evidence="7">The sequence shown here is derived from an EMBL/GenBank/DDBJ whole genome shotgun (WGS) entry which is preliminary data.</text>
</comment>
<dbReference type="AlphaFoldDB" id="A0A401SG03"/>
<sequence>MRFQLVALVLMAVCFYLSTAQVNWIEDCCLKYAKVKHHHAIQKNAISYREQTTGGSCNLHAIVLNLKRATICVNPNDSWVKNTIAMIKNKKHRRRCRGLAKPCKNLKH</sequence>
<dbReference type="InterPro" id="IPR001811">
    <property type="entry name" value="Chemokine_IL8-like_dom"/>
</dbReference>
<feature type="domain" description="Chemokine interleukin-8-like" evidence="6">
    <location>
        <begin position="25"/>
        <end position="87"/>
    </location>
</feature>
<dbReference type="Gene3D" id="2.40.50.40">
    <property type="match status" value="1"/>
</dbReference>
<dbReference type="GO" id="GO:0005615">
    <property type="term" value="C:extracellular space"/>
    <property type="evidence" value="ECO:0007669"/>
    <property type="project" value="UniProtKB-KW"/>
</dbReference>
<evidence type="ECO:0000256" key="5">
    <source>
        <dbReference type="SAM" id="SignalP"/>
    </source>
</evidence>
<evidence type="ECO:0000256" key="2">
    <source>
        <dbReference type="ARBA" id="ARBA00022514"/>
    </source>
</evidence>
<evidence type="ECO:0000259" key="6">
    <source>
        <dbReference type="SMART" id="SM00199"/>
    </source>
</evidence>
<organism evidence="7 8">
    <name type="scientific">Chiloscyllium punctatum</name>
    <name type="common">Brownbanded bambooshark</name>
    <name type="synonym">Hemiscyllium punctatum</name>
    <dbReference type="NCBI Taxonomy" id="137246"/>
    <lineage>
        <taxon>Eukaryota</taxon>
        <taxon>Metazoa</taxon>
        <taxon>Chordata</taxon>
        <taxon>Craniata</taxon>
        <taxon>Vertebrata</taxon>
        <taxon>Chondrichthyes</taxon>
        <taxon>Elasmobranchii</taxon>
        <taxon>Galeomorphii</taxon>
        <taxon>Galeoidea</taxon>
        <taxon>Orectolobiformes</taxon>
        <taxon>Hemiscylliidae</taxon>
        <taxon>Chiloscyllium</taxon>
    </lineage>
</organism>
<keyword evidence="3" id="KW-0964">Secreted</keyword>
<dbReference type="OMA" id="ESYRMQE"/>
<proteinExistence type="predicted"/>
<feature type="chain" id="PRO_5019390480" description="Chemokine interleukin-8-like domain-containing protein" evidence="5">
    <location>
        <begin position="21"/>
        <end position="108"/>
    </location>
</feature>
<evidence type="ECO:0000313" key="7">
    <source>
        <dbReference type="EMBL" id="GCC29328.1"/>
    </source>
</evidence>
<dbReference type="OrthoDB" id="9930747at2759"/>
<feature type="signal peptide" evidence="5">
    <location>
        <begin position="1"/>
        <end position="20"/>
    </location>
</feature>
<evidence type="ECO:0000256" key="4">
    <source>
        <dbReference type="ARBA" id="ARBA00022729"/>
    </source>
</evidence>
<dbReference type="Proteomes" id="UP000287033">
    <property type="component" value="Unassembled WGS sequence"/>
</dbReference>
<keyword evidence="4 5" id="KW-0732">Signal</keyword>
<dbReference type="EMBL" id="BEZZ01000245">
    <property type="protein sequence ID" value="GCC29328.1"/>
    <property type="molecule type" value="Genomic_DNA"/>
</dbReference>
<keyword evidence="8" id="KW-1185">Reference proteome</keyword>
<dbReference type="PANTHER" id="PTHR12015:SF183">
    <property type="entry name" value="C-C MOTIF CHEMOKINE 3"/>
    <property type="match status" value="1"/>
</dbReference>
<keyword evidence="2" id="KW-0202">Cytokine</keyword>
<protein>
    <recommendedName>
        <fullName evidence="6">Chemokine interleukin-8-like domain-containing protein</fullName>
    </recommendedName>
</protein>
<comment type="subcellular location">
    <subcellularLocation>
        <location evidence="1">Secreted</location>
    </subcellularLocation>
</comment>
<dbReference type="SUPFAM" id="SSF54117">
    <property type="entry name" value="Interleukin 8-like chemokines"/>
    <property type="match status" value="1"/>
</dbReference>
<dbReference type="Pfam" id="PF00048">
    <property type="entry name" value="IL8"/>
    <property type="match status" value="1"/>
</dbReference>
<dbReference type="SMART" id="SM00199">
    <property type="entry name" value="SCY"/>
    <property type="match status" value="1"/>
</dbReference>
<name>A0A401SG03_CHIPU</name>
<dbReference type="GO" id="GO:0006955">
    <property type="term" value="P:immune response"/>
    <property type="evidence" value="ECO:0007669"/>
    <property type="project" value="InterPro"/>
</dbReference>